<protein>
    <recommendedName>
        <fullName evidence="4">Lysozyme</fullName>
        <ecNumber evidence="4">3.2.1.17</ecNumber>
    </recommendedName>
</protein>
<evidence type="ECO:0000256" key="1">
    <source>
        <dbReference type="ARBA" id="ARBA00022529"/>
    </source>
</evidence>
<evidence type="ECO:0000256" key="2">
    <source>
        <dbReference type="ARBA" id="ARBA00022638"/>
    </source>
</evidence>
<dbReference type="PROSITE" id="PS51752">
    <property type="entry name" value="JACALIN_LECTIN"/>
    <property type="match status" value="1"/>
</dbReference>
<dbReference type="PANTHER" id="PTHR38107">
    <property type="match status" value="1"/>
</dbReference>
<dbReference type="InterPro" id="IPR013230">
    <property type="entry name" value="Peptidase_M15A_C"/>
</dbReference>
<dbReference type="SMART" id="SM00915">
    <property type="entry name" value="Jacalin"/>
    <property type="match status" value="1"/>
</dbReference>
<sequence length="525" mass="58697">METSSTLVGKLWRSSSAGGGGGKAFSDINWPPAGSDQIFAQQANPVEVRVRVGRYVDQVQMIWEHYEHPARGGDGSTLQSFVLNANEYITNVRLTGSRYVGSIEFITNQGRNILFGKQPNTVIDLEVPANHQVVGFYGQSGRWIDQLGVIAVPVSGQTIGKPKPPQVPNPERPSDSLLGKLPRAGIELIKEFEGYAKALSDGRAQAYADPLKGWALPTIGYGTTRYPDGVPVKQGDIINKDQAEEYLIDHVDKSCRKALEKIPTWNRMNINQRGALYSFAYNLGSGFYRGYNFESITRVCDSPEQWNDHRWIEAQFVKYRNPGTSVEEGLRRRRLAEAALFCKKVTSAAPNWDDDHDEAGEAGDRKPEERLDRIVRDVAGKQPVGAGLTPEMSFDTLITPHITYGEFALYEESRRFRHGFQCKTAYEIAVFLEKCRDYFGGNPLVITSGYRPPSINAKVGGARRSEHLYDAPDTGAVDFYIKNVSVYEVEAWCDQQYPHSIGYGAKKGFVHLGMRPGKPRVRWVY</sequence>
<dbReference type="Proteomes" id="UP000481033">
    <property type="component" value="Unassembled WGS sequence"/>
</dbReference>
<evidence type="ECO:0000313" key="8">
    <source>
        <dbReference type="Proteomes" id="UP000481033"/>
    </source>
</evidence>
<feature type="compositionally biased region" description="Acidic residues" evidence="5">
    <location>
        <begin position="352"/>
        <end position="361"/>
    </location>
</feature>
<dbReference type="GO" id="GO:0009253">
    <property type="term" value="P:peptidoglycan catabolic process"/>
    <property type="evidence" value="ECO:0007669"/>
    <property type="project" value="InterPro"/>
</dbReference>
<dbReference type="InterPro" id="IPR001229">
    <property type="entry name" value="Jacalin-like_lectin_dom"/>
</dbReference>
<dbReference type="InterPro" id="IPR023347">
    <property type="entry name" value="Lysozyme_dom_sf"/>
</dbReference>
<dbReference type="Gene3D" id="3.30.1380.10">
    <property type="match status" value="1"/>
</dbReference>
<reference evidence="7 8" key="1">
    <citation type="journal article" date="2020" name="Microb. Ecol.">
        <title>Ecogenomics of the Marine Benthic Filamentous Cyanobacterium Adonisia.</title>
        <authorList>
            <person name="Walter J.M."/>
            <person name="Coutinho F.H."/>
            <person name="Leomil L."/>
            <person name="Hargreaves P.I."/>
            <person name="Campeao M.E."/>
            <person name="Vieira V.V."/>
            <person name="Silva B.S."/>
            <person name="Fistarol G.O."/>
            <person name="Salomon P.S."/>
            <person name="Sawabe T."/>
            <person name="Mino S."/>
            <person name="Hosokawa M."/>
            <person name="Miyashita H."/>
            <person name="Maruyama F."/>
            <person name="van Verk M.C."/>
            <person name="Dutilh B.E."/>
            <person name="Thompson C.C."/>
            <person name="Thompson F.L."/>
        </authorList>
    </citation>
    <scope>NUCLEOTIDE SEQUENCE [LARGE SCALE GENOMIC DNA]</scope>
    <source>
        <strain evidence="7 8">CCMR0081</strain>
    </source>
</reference>
<dbReference type="SUPFAM" id="SSF53955">
    <property type="entry name" value="Lysozyme-like"/>
    <property type="match status" value="1"/>
</dbReference>
<keyword evidence="4" id="KW-0326">Glycosidase</keyword>
<keyword evidence="4" id="KW-0378">Hydrolase</keyword>
<dbReference type="GO" id="GO:0042742">
    <property type="term" value="P:defense response to bacterium"/>
    <property type="evidence" value="ECO:0007669"/>
    <property type="project" value="UniProtKB-KW"/>
</dbReference>
<dbReference type="GO" id="GO:0016998">
    <property type="term" value="P:cell wall macromolecule catabolic process"/>
    <property type="evidence" value="ECO:0007669"/>
    <property type="project" value="InterPro"/>
</dbReference>
<dbReference type="Gene3D" id="1.10.530.40">
    <property type="match status" value="1"/>
</dbReference>
<dbReference type="InterPro" id="IPR036404">
    <property type="entry name" value="Jacalin-like_lectin_dom_sf"/>
</dbReference>
<accession>A0A6M0RWB5</accession>
<dbReference type="SUPFAM" id="SSF55166">
    <property type="entry name" value="Hedgehog/DD-peptidase"/>
    <property type="match status" value="1"/>
</dbReference>
<dbReference type="CDD" id="cd00737">
    <property type="entry name" value="lyz_endolysin_autolysin"/>
    <property type="match status" value="1"/>
</dbReference>
<dbReference type="RefSeq" id="WP_163702993.1">
    <property type="nucleotide sequence ID" value="NZ_QXHD01000004.1"/>
</dbReference>
<dbReference type="GO" id="GO:0003796">
    <property type="term" value="F:lysozyme activity"/>
    <property type="evidence" value="ECO:0007669"/>
    <property type="project" value="UniProtKB-EC"/>
</dbReference>
<dbReference type="Pfam" id="PF08291">
    <property type="entry name" value="Peptidase_M15_3"/>
    <property type="match status" value="1"/>
</dbReference>
<comment type="catalytic activity">
    <reaction evidence="4">
        <text>Hydrolysis of (1-&gt;4)-beta-linkages between N-acetylmuramic acid and N-acetyl-D-glucosamine residues in a peptidoglycan and between N-acetyl-D-glucosamine residues in chitodextrins.</text>
        <dbReference type="EC" id="3.2.1.17"/>
    </reaction>
</comment>
<dbReference type="GO" id="GO:0031640">
    <property type="term" value="P:killing of cells of another organism"/>
    <property type="evidence" value="ECO:0007669"/>
    <property type="project" value="UniProtKB-KW"/>
</dbReference>
<dbReference type="EMBL" id="QXHD01000004">
    <property type="protein sequence ID" value="NEZ60489.1"/>
    <property type="molecule type" value="Genomic_DNA"/>
</dbReference>
<keyword evidence="8" id="KW-1185">Reference proteome</keyword>
<dbReference type="Pfam" id="PF01419">
    <property type="entry name" value="Jacalin"/>
    <property type="match status" value="1"/>
</dbReference>
<comment type="caution">
    <text evidence="7">The sequence shown here is derived from an EMBL/GenBank/DDBJ whole genome shotgun (WGS) entry which is preliminary data.</text>
</comment>
<name>A0A6M0RWB5_9CYAN</name>
<dbReference type="Pfam" id="PF00959">
    <property type="entry name" value="Phage_lysozyme"/>
    <property type="match status" value="1"/>
</dbReference>
<feature type="region of interest" description="Disordered" evidence="5">
    <location>
        <begin position="352"/>
        <end position="371"/>
    </location>
</feature>
<dbReference type="SUPFAM" id="SSF51101">
    <property type="entry name" value="Mannose-binding lectins"/>
    <property type="match status" value="1"/>
</dbReference>
<evidence type="ECO:0000256" key="4">
    <source>
        <dbReference type="RuleBase" id="RU003788"/>
    </source>
</evidence>
<evidence type="ECO:0000313" key="7">
    <source>
        <dbReference type="EMBL" id="NEZ60489.1"/>
    </source>
</evidence>
<dbReference type="AlphaFoldDB" id="A0A6M0RWB5"/>
<feature type="compositionally biased region" description="Basic and acidic residues" evidence="5">
    <location>
        <begin position="362"/>
        <end position="371"/>
    </location>
</feature>
<dbReference type="InterPro" id="IPR023346">
    <property type="entry name" value="Lysozyme-like_dom_sf"/>
</dbReference>
<evidence type="ECO:0000256" key="3">
    <source>
        <dbReference type="ARBA" id="ARBA00023200"/>
    </source>
</evidence>
<evidence type="ECO:0000259" key="6">
    <source>
        <dbReference type="PROSITE" id="PS51752"/>
    </source>
</evidence>
<dbReference type="InterPro" id="IPR002196">
    <property type="entry name" value="Glyco_hydro_24"/>
</dbReference>
<dbReference type="PANTHER" id="PTHR38107:SF3">
    <property type="entry name" value="LYSOZYME RRRD-RELATED"/>
    <property type="match status" value="1"/>
</dbReference>
<evidence type="ECO:0000256" key="5">
    <source>
        <dbReference type="SAM" id="MobiDB-lite"/>
    </source>
</evidence>
<gene>
    <name evidence="7" type="ORF">DXZ20_33590</name>
</gene>
<organism evidence="7 8">
    <name type="scientific">Adonisia turfae CCMR0081</name>
    <dbReference type="NCBI Taxonomy" id="2292702"/>
    <lineage>
        <taxon>Bacteria</taxon>
        <taxon>Bacillati</taxon>
        <taxon>Cyanobacteriota</taxon>
        <taxon>Adonisia</taxon>
        <taxon>Adonisia turfae</taxon>
    </lineage>
</organism>
<dbReference type="EC" id="3.2.1.17" evidence="4"/>
<dbReference type="InterPro" id="IPR009045">
    <property type="entry name" value="Zn_M74/Hedgehog-like"/>
</dbReference>
<dbReference type="InterPro" id="IPR033907">
    <property type="entry name" value="Endolysin_autolysin"/>
</dbReference>
<dbReference type="InterPro" id="IPR051018">
    <property type="entry name" value="Bacteriophage_GH24"/>
</dbReference>
<keyword evidence="2 4" id="KW-0081">Bacteriolytic enzyme</keyword>
<feature type="domain" description="Jacalin-type lectin" evidence="6">
    <location>
        <begin position="11"/>
        <end position="153"/>
    </location>
</feature>
<proteinExistence type="inferred from homology"/>
<dbReference type="CDD" id="cd09302">
    <property type="entry name" value="Jacalin_like"/>
    <property type="match status" value="1"/>
</dbReference>
<keyword evidence="1 4" id="KW-0929">Antimicrobial</keyword>
<keyword evidence="3" id="KW-1035">Host cytoplasm</keyword>
<comment type="similarity">
    <text evidence="4">Belongs to the glycosyl hydrolase 24 family.</text>
</comment>
<dbReference type="Gene3D" id="2.100.10.30">
    <property type="entry name" value="Jacalin-like lectin domain"/>
    <property type="match status" value="1"/>
</dbReference>